<gene>
    <name evidence="2" type="ORF">PIIN_08103</name>
</gene>
<feature type="transmembrane region" description="Helical" evidence="1">
    <location>
        <begin position="25"/>
        <end position="48"/>
    </location>
</feature>
<keyword evidence="1" id="KW-1133">Transmembrane helix</keyword>
<reference evidence="2 3" key="1">
    <citation type="journal article" date="2011" name="PLoS Pathog.">
        <title>Endophytic Life Strategies Decoded by Genome and Transcriptome Analyses of the Mutualistic Root Symbiont Piriformospora indica.</title>
        <authorList>
            <person name="Zuccaro A."/>
            <person name="Lahrmann U."/>
            <person name="Guldener U."/>
            <person name="Langen G."/>
            <person name="Pfiffi S."/>
            <person name="Biedenkopf D."/>
            <person name="Wong P."/>
            <person name="Samans B."/>
            <person name="Grimm C."/>
            <person name="Basiewicz M."/>
            <person name="Murat C."/>
            <person name="Martin F."/>
            <person name="Kogel K.H."/>
        </authorList>
    </citation>
    <scope>NUCLEOTIDE SEQUENCE [LARGE SCALE GENOMIC DNA]</scope>
    <source>
        <strain evidence="2 3">DSM 11827</strain>
    </source>
</reference>
<accession>G4TS57</accession>
<feature type="transmembrane region" description="Helical" evidence="1">
    <location>
        <begin position="54"/>
        <end position="74"/>
    </location>
</feature>
<dbReference type="Proteomes" id="UP000007148">
    <property type="component" value="Unassembled WGS sequence"/>
</dbReference>
<evidence type="ECO:0000256" key="1">
    <source>
        <dbReference type="SAM" id="Phobius"/>
    </source>
</evidence>
<dbReference type="HOGENOM" id="CLU_1555865_0_0_1"/>
<comment type="caution">
    <text evidence="2">The sequence shown here is derived from an EMBL/GenBank/DDBJ whole genome shotgun (WGS) entry which is preliminary data.</text>
</comment>
<evidence type="ECO:0000313" key="3">
    <source>
        <dbReference type="Proteomes" id="UP000007148"/>
    </source>
</evidence>
<dbReference type="AlphaFoldDB" id="G4TS57"/>
<keyword evidence="3" id="KW-1185">Reference proteome</keyword>
<organism evidence="2 3">
    <name type="scientific">Serendipita indica (strain DSM 11827)</name>
    <name type="common">Root endophyte fungus</name>
    <name type="synonym">Piriformospora indica</name>
    <dbReference type="NCBI Taxonomy" id="1109443"/>
    <lineage>
        <taxon>Eukaryota</taxon>
        <taxon>Fungi</taxon>
        <taxon>Dikarya</taxon>
        <taxon>Basidiomycota</taxon>
        <taxon>Agaricomycotina</taxon>
        <taxon>Agaricomycetes</taxon>
        <taxon>Sebacinales</taxon>
        <taxon>Serendipitaceae</taxon>
        <taxon>Serendipita</taxon>
    </lineage>
</organism>
<feature type="transmembrane region" description="Helical" evidence="1">
    <location>
        <begin position="120"/>
        <end position="139"/>
    </location>
</feature>
<evidence type="ECO:0000313" key="2">
    <source>
        <dbReference type="EMBL" id="CCA74150.1"/>
    </source>
</evidence>
<sequence>MSNIPNSTPVLLVDEPDKHKVYTRYFVHLVHALVAILFVVIVIITALVDTDFVFAFYTLPIALSILIIELPFLLRRPPKQGIAKKYGLFYNKLIVRGYVYQLAAAIPASAKWRICGTSRVIAWIIWVIGLIMVFIAVVAKHSDLLDWLEENDPRDIQLHGTDDLHSLGYEPVSLE</sequence>
<dbReference type="EMBL" id="CAFZ01000284">
    <property type="protein sequence ID" value="CCA74150.1"/>
    <property type="molecule type" value="Genomic_DNA"/>
</dbReference>
<proteinExistence type="predicted"/>
<keyword evidence="1" id="KW-0472">Membrane</keyword>
<keyword evidence="1" id="KW-0812">Transmembrane</keyword>
<dbReference type="InParanoid" id="G4TS57"/>
<name>G4TS57_SERID</name>
<protein>
    <submittedName>
        <fullName evidence="2">Uncharacterized protein</fullName>
    </submittedName>
</protein>